<proteinExistence type="predicted"/>
<dbReference type="PIRSF" id="PIRSF033328">
    <property type="entry name" value="Phest_Mll4975"/>
    <property type="match status" value="1"/>
</dbReference>
<evidence type="ECO:0000313" key="2">
    <source>
        <dbReference type="Proteomes" id="UP001595632"/>
    </source>
</evidence>
<dbReference type="EMBL" id="JBHRTB010000010">
    <property type="protein sequence ID" value="MFC3142188.1"/>
    <property type="molecule type" value="Genomic_DNA"/>
</dbReference>
<dbReference type="NCBIfam" id="TIGR03223">
    <property type="entry name" value="Phn_opern_protn"/>
    <property type="match status" value="1"/>
</dbReference>
<dbReference type="Proteomes" id="UP001595632">
    <property type="component" value="Unassembled WGS sequence"/>
</dbReference>
<keyword evidence="2" id="KW-1185">Reference proteome</keyword>
<accession>A0ABV7GKS4</accession>
<name>A0ABV7GKS4_9RHOB</name>
<protein>
    <submittedName>
        <fullName evidence="1">DUF1045 domain-containing protein</fullName>
    </submittedName>
</protein>
<dbReference type="InterPro" id="IPR009389">
    <property type="entry name" value="DUF1045"/>
</dbReference>
<sequence length="224" mass="24658">MSDYTRYAIYYLPPEGPLQRFGAEWLGWDVGRGAAVPQPDVTGIAEITATPRKYGFHGTLKPPFRLAEGCAAYDLHAAVAAMVADQPPVRLDALVPGALGHFLALKPKGETAALAAMAARCVAELDAFRAPAPEAELARRRKAGLSARQEEMLLRWGYPYVFDDFRFHMTLSGRLPPDELTRVLAEVEARLPALPEPYMIDQVALAGERSDGMFELIHRYTFTG</sequence>
<gene>
    <name evidence="1" type="ORF">ACFOGP_05680</name>
</gene>
<dbReference type="Gene3D" id="3.90.1140.10">
    <property type="entry name" value="Cyclic phosphodiesterase"/>
    <property type="match status" value="1"/>
</dbReference>
<reference evidence="2" key="1">
    <citation type="journal article" date="2019" name="Int. J. Syst. Evol. Microbiol.">
        <title>The Global Catalogue of Microorganisms (GCM) 10K type strain sequencing project: providing services to taxonomists for standard genome sequencing and annotation.</title>
        <authorList>
            <consortium name="The Broad Institute Genomics Platform"/>
            <consortium name="The Broad Institute Genome Sequencing Center for Infectious Disease"/>
            <person name="Wu L."/>
            <person name="Ma J."/>
        </authorList>
    </citation>
    <scope>NUCLEOTIDE SEQUENCE [LARGE SCALE GENOMIC DNA]</scope>
    <source>
        <strain evidence="2">KCTC 52366</strain>
    </source>
</reference>
<dbReference type="Pfam" id="PF06299">
    <property type="entry name" value="DUF1045"/>
    <property type="match status" value="1"/>
</dbReference>
<dbReference type="RefSeq" id="WP_275631578.1">
    <property type="nucleotide sequence ID" value="NZ_JARGYD010000002.1"/>
</dbReference>
<evidence type="ECO:0000313" key="1">
    <source>
        <dbReference type="EMBL" id="MFC3142188.1"/>
    </source>
</evidence>
<organism evidence="1 2">
    <name type="scientific">Psychromarinibacter halotolerans</name>
    <dbReference type="NCBI Taxonomy" id="1775175"/>
    <lineage>
        <taxon>Bacteria</taxon>
        <taxon>Pseudomonadati</taxon>
        <taxon>Pseudomonadota</taxon>
        <taxon>Alphaproteobacteria</taxon>
        <taxon>Rhodobacterales</taxon>
        <taxon>Paracoccaceae</taxon>
        <taxon>Psychromarinibacter</taxon>
    </lineage>
</organism>
<comment type="caution">
    <text evidence="1">The sequence shown here is derived from an EMBL/GenBank/DDBJ whole genome shotgun (WGS) entry which is preliminary data.</text>
</comment>